<dbReference type="Pfam" id="PF13408">
    <property type="entry name" value="Zn_ribbon_recom"/>
    <property type="match status" value="1"/>
</dbReference>
<dbReference type="InterPro" id="IPR011109">
    <property type="entry name" value="DNA_bind_recombinase_dom"/>
</dbReference>
<dbReference type="InterPro" id="IPR006119">
    <property type="entry name" value="Resolv_N"/>
</dbReference>
<dbReference type="PANTHER" id="PTHR30461">
    <property type="entry name" value="DNA-INVERTASE FROM LAMBDOID PROPHAGE"/>
    <property type="match status" value="1"/>
</dbReference>
<dbReference type="InterPro" id="IPR038109">
    <property type="entry name" value="DNA_bind_recomb_sf"/>
</dbReference>
<feature type="domain" description="Resolvase/invertase-type recombinase catalytic" evidence="4">
    <location>
        <begin position="5"/>
        <end position="163"/>
    </location>
</feature>
<keyword evidence="2" id="KW-0233">DNA recombination</keyword>
<feature type="coiled-coil region" evidence="3">
    <location>
        <begin position="359"/>
        <end position="413"/>
    </location>
</feature>
<dbReference type="Gene3D" id="3.90.1750.20">
    <property type="entry name" value="Putative Large Serine Recombinase, Chain B, Domain 2"/>
    <property type="match status" value="1"/>
</dbReference>
<evidence type="ECO:0000313" key="6">
    <source>
        <dbReference type="EMBL" id="TCL33718.1"/>
    </source>
</evidence>
<evidence type="ECO:0000256" key="2">
    <source>
        <dbReference type="ARBA" id="ARBA00023172"/>
    </source>
</evidence>
<dbReference type="Pfam" id="PF07508">
    <property type="entry name" value="Recombinase"/>
    <property type="match status" value="1"/>
</dbReference>
<dbReference type="EMBL" id="SMMU01000003">
    <property type="protein sequence ID" value="TCL33718.1"/>
    <property type="molecule type" value="Genomic_DNA"/>
</dbReference>
<evidence type="ECO:0000256" key="3">
    <source>
        <dbReference type="SAM" id="Coils"/>
    </source>
</evidence>
<keyword evidence="3" id="KW-0175">Coiled coil</keyword>
<dbReference type="CDD" id="cd00338">
    <property type="entry name" value="Ser_Recombinase"/>
    <property type="match status" value="1"/>
</dbReference>
<dbReference type="Pfam" id="PF00239">
    <property type="entry name" value="Resolvase"/>
    <property type="match status" value="1"/>
</dbReference>
<dbReference type="InterPro" id="IPR036162">
    <property type="entry name" value="Resolvase-like_N_sf"/>
</dbReference>
<dbReference type="RefSeq" id="WP_131299965.1">
    <property type="nucleotide sequence ID" value="NZ_JBHLST010000048.1"/>
</dbReference>
<dbReference type="GO" id="GO:0000150">
    <property type="term" value="F:DNA strand exchange activity"/>
    <property type="evidence" value="ECO:0007669"/>
    <property type="project" value="InterPro"/>
</dbReference>
<evidence type="ECO:0000259" key="4">
    <source>
        <dbReference type="PROSITE" id="PS51736"/>
    </source>
</evidence>
<feature type="domain" description="Recombinase" evidence="5">
    <location>
        <begin position="164"/>
        <end position="271"/>
    </location>
</feature>
<dbReference type="InterPro" id="IPR050639">
    <property type="entry name" value="SSR_resolvase"/>
</dbReference>
<proteinExistence type="predicted"/>
<evidence type="ECO:0000256" key="1">
    <source>
        <dbReference type="ARBA" id="ARBA00023125"/>
    </source>
</evidence>
<dbReference type="GO" id="GO:0003677">
    <property type="term" value="F:DNA binding"/>
    <property type="evidence" value="ECO:0007669"/>
    <property type="project" value="UniProtKB-KW"/>
</dbReference>
<dbReference type="PROSITE" id="PS51737">
    <property type="entry name" value="RECOMBINASE_DNA_BIND"/>
    <property type="match status" value="1"/>
</dbReference>
<dbReference type="SUPFAM" id="SSF53041">
    <property type="entry name" value="Resolvase-like"/>
    <property type="match status" value="1"/>
</dbReference>
<protein>
    <submittedName>
        <fullName evidence="6">DNA invertase Pin-like site-specific DNA recombinase</fullName>
    </submittedName>
</protein>
<evidence type="ECO:0000313" key="7">
    <source>
        <dbReference type="Proteomes" id="UP000295169"/>
    </source>
</evidence>
<comment type="caution">
    <text evidence="6">The sequence shown here is derived from an EMBL/GenBank/DDBJ whole genome shotgun (WGS) entry which is preliminary data.</text>
</comment>
<evidence type="ECO:0000259" key="5">
    <source>
        <dbReference type="PROSITE" id="PS51737"/>
    </source>
</evidence>
<dbReference type="PROSITE" id="PS51736">
    <property type="entry name" value="RECOMBINASES_3"/>
    <property type="match status" value="1"/>
</dbReference>
<organism evidence="6 7">
    <name type="scientific">Azotobacter chroococcum</name>
    <dbReference type="NCBI Taxonomy" id="353"/>
    <lineage>
        <taxon>Bacteria</taxon>
        <taxon>Pseudomonadati</taxon>
        <taxon>Pseudomonadota</taxon>
        <taxon>Gammaproteobacteria</taxon>
        <taxon>Pseudomonadales</taxon>
        <taxon>Pseudomonadaceae</taxon>
        <taxon>Azotobacter</taxon>
    </lineage>
</organism>
<gene>
    <name evidence="6" type="ORF">EV691_10387</name>
</gene>
<name>A0A4R1PZ36_9GAMM</name>
<keyword evidence="1" id="KW-0238">DNA-binding</keyword>
<accession>A0A4R1PZ36</accession>
<sequence length="531" mass="59871">MTKPLAIPYLRFSSGKQAQGNSYERQHQMIAAWLQLHPDFLLATMRFEDLGISGWNGEHLDYGFGKLIAAIREGYIPAGSVVLVEAIDRIGRLQPIEMIRHLSNILSNGVNIITLDDGIEYTKDSVNGQHLFLLAAKVQQANLFSENLSRRATASWDAKRKQADRGEPVKRRLPIWINPDNTLNQDIAPIVVEIFELYASGFGTRRIQHRIKQRCQEKGISIKISNAGIQHWVSMKLAIGYWNDSPNVHPAVISEELWWRVQKERERRSKGKKLSAPTKHPLAGLVVCGVCGCTYRVKAETGKSKVMHCSRRDELDNRNCSNKKAIPVAVLETVRMMTGLEYIEKAILSTQPSVNTTRLAEIDQKLSALHSQLKSLADTIVSVGALPEIVAKASELKNERESLELEQTILLQQTDTTDIRSIVKAEATLLLDDPLRLNALLQKVGYKISVFPDARITVDDQSFRYAGYERKTDRFKLIDLMVEVGQLIYINKNEREKEARLKAVASTTKDPSPLLVLMKRKNAYISKAENL</sequence>
<dbReference type="PANTHER" id="PTHR30461:SF2">
    <property type="entry name" value="SERINE RECOMBINASE PINE-RELATED"/>
    <property type="match status" value="1"/>
</dbReference>
<dbReference type="Gene3D" id="3.40.50.1390">
    <property type="entry name" value="Resolvase, N-terminal catalytic domain"/>
    <property type="match status" value="1"/>
</dbReference>
<dbReference type="Proteomes" id="UP000295169">
    <property type="component" value="Unassembled WGS sequence"/>
</dbReference>
<reference evidence="6 7" key="1">
    <citation type="submission" date="2019-03" db="EMBL/GenBank/DDBJ databases">
        <title>Genomic Encyclopedia of Type Strains, Phase IV (KMG-IV): sequencing the most valuable type-strain genomes for metagenomic binning, comparative biology and taxonomic classification.</title>
        <authorList>
            <person name="Goeker M."/>
        </authorList>
    </citation>
    <scope>NUCLEOTIDE SEQUENCE [LARGE SCALE GENOMIC DNA]</scope>
    <source>
        <strain evidence="6 7">DSM 2286</strain>
    </source>
</reference>
<dbReference type="AlphaFoldDB" id="A0A4R1PZ36"/>
<dbReference type="SMART" id="SM00857">
    <property type="entry name" value="Resolvase"/>
    <property type="match status" value="1"/>
</dbReference>
<dbReference type="InterPro" id="IPR025827">
    <property type="entry name" value="Zn_ribbon_recom_dom"/>
</dbReference>